<feature type="region of interest" description="Disordered" evidence="1">
    <location>
        <begin position="64"/>
        <end position="128"/>
    </location>
</feature>
<proteinExistence type="predicted"/>
<evidence type="ECO:0000313" key="3">
    <source>
        <dbReference type="Proteomes" id="UP001174694"/>
    </source>
</evidence>
<gene>
    <name evidence="2" type="ORF">NKR23_g5717</name>
</gene>
<keyword evidence="3" id="KW-1185">Reference proteome</keyword>
<comment type="caution">
    <text evidence="2">The sequence shown here is derived from an EMBL/GenBank/DDBJ whole genome shotgun (WGS) entry which is preliminary data.</text>
</comment>
<dbReference type="EMBL" id="JANBVO010000015">
    <property type="protein sequence ID" value="KAJ9144937.1"/>
    <property type="molecule type" value="Genomic_DNA"/>
</dbReference>
<feature type="compositionally biased region" description="Basic and acidic residues" evidence="1">
    <location>
        <begin position="77"/>
        <end position="87"/>
    </location>
</feature>
<accession>A0AA38RD21</accession>
<name>A0AA38RD21_9PEZI</name>
<protein>
    <submittedName>
        <fullName evidence="2">Uncharacterized protein</fullName>
    </submittedName>
</protein>
<dbReference type="AlphaFoldDB" id="A0AA38RD21"/>
<organism evidence="2 3">
    <name type="scientific">Pleurostoma richardsiae</name>
    <dbReference type="NCBI Taxonomy" id="41990"/>
    <lineage>
        <taxon>Eukaryota</taxon>
        <taxon>Fungi</taxon>
        <taxon>Dikarya</taxon>
        <taxon>Ascomycota</taxon>
        <taxon>Pezizomycotina</taxon>
        <taxon>Sordariomycetes</taxon>
        <taxon>Sordariomycetidae</taxon>
        <taxon>Calosphaeriales</taxon>
        <taxon>Pleurostomataceae</taxon>
        <taxon>Pleurostoma</taxon>
    </lineage>
</organism>
<dbReference type="Proteomes" id="UP001174694">
    <property type="component" value="Unassembled WGS sequence"/>
</dbReference>
<evidence type="ECO:0000313" key="2">
    <source>
        <dbReference type="EMBL" id="KAJ9144937.1"/>
    </source>
</evidence>
<evidence type="ECO:0000256" key="1">
    <source>
        <dbReference type="SAM" id="MobiDB-lite"/>
    </source>
</evidence>
<reference evidence="2" key="1">
    <citation type="submission" date="2022-07" db="EMBL/GenBank/DDBJ databases">
        <title>Fungi with potential for degradation of polypropylene.</title>
        <authorList>
            <person name="Gostincar C."/>
        </authorList>
    </citation>
    <scope>NUCLEOTIDE SEQUENCE</scope>
    <source>
        <strain evidence="2">EXF-13308</strain>
    </source>
</reference>
<sequence>MSNTTLDYLRDPFYARMMAFPLPRSIIVAYSILVERFAEGIVDATTSQDTATATDCDSVLEKSLSADDSGYDPSNADSERQVNRNDAGKTTATENMGDDALTEPQQLREATTILRPNGAVSRQDMVPG</sequence>